<dbReference type="Pfam" id="PF00072">
    <property type="entry name" value="Response_reg"/>
    <property type="match status" value="1"/>
</dbReference>
<dbReference type="InterPro" id="IPR004358">
    <property type="entry name" value="Sig_transdc_His_kin-like_C"/>
</dbReference>
<dbReference type="InterPro" id="IPR011006">
    <property type="entry name" value="CheY-like_superfamily"/>
</dbReference>
<dbReference type="InterPro" id="IPR003661">
    <property type="entry name" value="HisK_dim/P_dom"/>
</dbReference>
<reference evidence="10 11" key="1">
    <citation type="submission" date="2016-11" db="EMBL/GenBank/DDBJ databases">
        <authorList>
            <person name="Jaros S."/>
            <person name="Januszkiewicz K."/>
            <person name="Wedrychowicz H."/>
        </authorList>
    </citation>
    <scope>NUCLEOTIDE SEQUENCE [LARGE SCALE GENOMIC DNA]</scope>
    <source>
        <strain evidence="10 11">DSM 24787</strain>
    </source>
</reference>
<dbReference type="CDD" id="cd00075">
    <property type="entry name" value="HATPase"/>
    <property type="match status" value="1"/>
</dbReference>
<evidence type="ECO:0000256" key="4">
    <source>
        <dbReference type="ARBA" id="ARBA00022679"/>
    </source>
</evidence>
<dbReference type="Gene3D" id="3.30.565.10">
    <property type="entry name" value="Histidine kinase-like ATPase, C-terminal domain"/>
    <property type="match status" value="1"/>
</dbReference>
<keyword evidence="5 10" id="KW-0418">Kinase</keyword>
<evidence type="ECO:0000256" key="2">
    <source>
        <dbReference type="ARBA" id="ARBA00012438"/>
    </source>
</evidence>
<evidence type="ECO:0000259" key="9">
    <source>
        <dbReference type="PROSITE" id="PS50110"/>
    </source>
</evidence>
<dbReference type="SUPFAM" id="SSF55874">
    <property type="entry name" value="ATPase domain of HSP90 chaperone/DNA topoisomerase II/histidine kinase"/>
    <property type="match status" value="1"/>
</dbReference>
<dbReference type="Proteomes" id="UP000185003">
    <property type="component" value="Unassembled WGS sequence"/>
</dbReference>
<evidence type="ECO:0000313" key="10">
    <source>
        <dbReference type="EMBL" id="SIO10200.1"/>
    </source>
</evidence>
<dbReference type="GO" id="GO:0009927">
    <property type="term" value="F:histidine phosphotransfer kinase activity"/>
    <property type="evidence" value="ECO:0007669"/>
    <property type="project" value="TreeGrafter"/>
</dbReference>
<feature type="transmembrane region" description="Helical" evidence="7">
    <location>
        <begin position="32"/>
        <end position="50"/>
    </location>
</feature>
<gene>
    <name evidence="10" type="ORF">SAMN04488055_2932</name>
</gene>
<dbReference type="CDD" id="cd00082">
    <property type="entry name" value="HisKA"/>
    <property type="match status" value="1"/>
</dbReference>
<keyword evidence="4" id="KW-0808">Transferase</keyword>
<dbReference type="PANTHER" id="PTHR43047:SF72">
    <property type="entry name" value="OSMOSENSING HISTIDINE PROTEIN KINASE SLN1"/>
    <property type="match status" value="1"/>
</dbReference>
<dbReference type="SMART" id="SM00448">
    <property type="entry name" value="REC"/>
    <property type="match status" value="1"/>
</dbReference>
<dbReference type="STRING" id="536979.SAMN04488055_2932"/>
<keyword evidence="7" id="KW-0472">Membrane</keyword>
<feature type="domain" description="Histidine kinase" evidence="8">
    <location>
        <begin position="229"/>
        <end position="449"/>
    </location>
</feature>
<dbReference type="InterPro" id="IPR005467">
    <property type="entry name" value="His_kinase_dom"/>
</dbReference>
<dbReference type="PROSITE" id="PS50110">
    <property type="entry name" value="RESPONSE_REGULATORY"/>
    <property type="match status" value="1"/>
</dbReference>
<name>A0A1N6GRN0_9BACT</name>
<dbReference type="SUPFAM" id="SSF52172">
    <property type="entry name" value="CheY-like"/>
    <property type="match status" value="1"/>
</dbReference>
<dbReference type="SUPFAM" id="SSF47384">
    <property type="entry name" value="Homodimeric domain of signal transducing histidine kinase"/>
    <property type="match status" value="1"/>
</dbReference>
<feature type="transmembrane region" description="Helical" evidence="7">
    <location>
        <begin position="56"/>
        <end position="73"/>
    </location>
</feature>
<dbReference type="Pfam" id="PF02518">
    <property type="entry name" value="HATPase_c"/>
    <property type="match status" value="1"/>
</dbReference>
<dbReference type="OrthoDB" id="636661at2"/>
<feature type="transmembrane region" description="Helical" evidence="7">
    <location>
        <begin position="104"/>
        <end position="123"/>
    </location>
</feature>
<feature type="domain" description="Response regulatory" evidence="9">
    <location>
        <begin position="472"/>
        <end position="588"/>
    </location>
</feature>
<feature type="transmembrane region" description="Helical" evidence="7">
    <location>
        <begin position="130"/>
        <end position="152"/>
    </location>
</feature>
<dbReference type="GO" id="GO:0005886">
    <property type="term" value="C:plasma membrane"/>
    <property type="evidence" value="ECO:0007669"/>
    <property type="project" value="TreeGrafter"/>
</dbReference>
<dbReference type="InterPro" id="IPR036890">
    <property type="entry name" value="HATPase_C_sf"/>
</dbReference>
<feature type="modified residue" description="4-aspartylphosphate" evidence="6">
    <location>
        <position position="521"/>
    </location>
</feature>
<dbReference type="EMBL" id="FSRA01000001">
    <property type="protein sequence ID" value="SIO10200.1"/>
    <property type="molecule type" value="Genomic_DNA"/>
</dbReference>
<dbReference type="InterPro" id="IPR036097">
    <property type="entry name" value="HisK_dim/P_sf"/>
</dbReference>
<organism evidence="10 11">
    <name type="scientific">Chitinophaga niabensis</name>
    <dbReference type="NCBI Taxonomy" id="536979"/>
    <lineage>
        <taxon>Bacteria</taxon>
        <taxon>Pseudomonadati</taxon>
        <taxon>Bacteroidota</taxon>
        <taxon>Chitinophagia</taxon>
        <taxon>Chitinophagales</taxon>
        <taxon>Chitinophagaceae</taxon>
        <taxon>Chitinophaga</taxon>
    </lineage>
</organism>
<dbReference type="PROSITE" id="PS50109">
    <property type="entry name" value="HIS_KIN"/>
    <property type="match status" value="1"/>
</dbReference>
<dbReference type="RefSeq" id="WP_074239946.1">
    <property type="nucleotide sequence ID" value="NZ_FSRA01000001.1"/>
</dbReference>
<keyword evidence="7" id="KW-1133">Transmembrane helix</keyword>
<dbReference type="EC" id="2.7.13.3" evidence="2"/>
<dbReference type="PANTHER" id="PTHR43047">
    <property type="entry name" value="TWO-COMPONENT HISTIDINE PROTEIN KINASE"/>
    <property type="match status" value="1"/>
</dbReference>
<dbReference type="AlphaFoldDB" id="A0A1N6GRN0"/>
<dbReference type="InterPro" id="IPR001789">
    <property type="entry name" value="Sig_transdc_resp-reg_receiver"/>
</dbReference>
<dbReference type="PRINTS" id="PR00344">
    <property type="entry name" value="BCTRLSENSOR"/>
</dbReference>
<dbReference type="SMART" id="SM00388">
    <property type="entry name" value="HisKA"/>
    <property type="match status" value="1"/>
</dbReference>
<sequence length="595" mass="67263">MWLKLQIRSILYAGTAGITDDDQRARILRNNAVALFTALLALIFGLYYYFISREKMILYGVLTEATCFFTGIFCNRLRRYTAATIIVQFTNLLAVVYFGCLLSLNMEASLLAIFIVGTSFLILKDISSRIISITATFVALALMELNKLYPVITPIVFEPATALMVHYTAPFVIVLLSCLTIVLYVWQNDRLLLKIKSTTHNLEQHAVELERTNDALEKANLTKSIFLRETSHEIRNPLNAIFGISQLLMMEMEKTDQLKSISKLIIHLHSASYNVTQIINNVLELSKLEAGVLDDVRKDHFNMQEWISNIIHIYQYVADLKGVKIELEIDLDMPERMISDKVKLTQIANNLLINAIKFTADNSVINVHLYPENDQWSLAVSDQGPGIPEEMMQAIFDPFITQQDAAFIDGTGLGLPIAKRLTQLLYGEIKVRRNEDGGTTFIASFPKEEHVLPPAPAETNFLADDVDYSDKVILVVEDNMMNQMVFSNFLSRSRCKLILADNGQQALEKARIQVPDLILLDMHMPVMDGYETLLELKKDPRLKNIPVVAISADSYKEAVEEVMQAGANDYVLKPVQFRPLYEVVGKYLKPQPVAI</sequence>
<keyword evidence="11" id="KW-1185">Reference proteome</keyword>
<proteinExistence type="predicted"/>
<dbReference type="Pfam" id="PF00512">
    <property type="entry name" value="HisKA"/>
    <property type="match status" value="1"/>
</dbReference>
<dbReference type="GO" id="GO:0000155">
    <property type="term" value="F:phosphorelay sensor kinase activity"/>
    <property type="evidence" value="ECO:0007669"/>
    <property type="project" value="InterPro"/>
</dbReference>
<accession>A0A1N6GRN0</accession>
<evidence type="ECO:0000259" key="8">
    <source>
        <dbReference type="PROSITE" id="PS50109"/>
    </source>
</evidence>
<dbReference type="SMART" id="SM00387">
    <property type="entry name" value="HATPase_c"/>
    <property type="match status" value="1"/>
</dbReference>
<keyword evidence="7" id="KW-0812">Transmembrane</keyword>
<feature type="transmembrane region" description="Helical" evidence="7">
    <location>
        <begin position="164"/>
        <end position="186"/>
    </location>
</feature>
<dbReference type="InterPro" id="IPR003594">
    <property type="entry name" value="HATPase_dom"/>
</dbReference>
<evidence type="ECO:0000313" key="11">
    <source>
        <dbReference type="Proteomes" id="UP000185003"/>
    </source>
</evidence>
<comment type="catalytic activity">
    <reaction evidence="1">
        <text>ATP + protein L-histidine = ADP + protein N-phospho-L-histidine.</text>
        <dbReference type="EC" id="2.7.13.3"/>
    </reaction>
</comment>
<dbReference type="CDD" id="cd17546">
    <property type="entry name" value="REC_hyHK_CKI1_RcsC-like"/>
    <property type="match status" value="1"/>
</dbReference>
<evidence type="ECO:0000256" key="1">
    <source>
        <dbReference type="ARBA" id="ARBA00000085"/>
    </source>
</evidence>
<evidence type="ECO:0000256" key="5">
    <source>
        <dbReference type="ARBA" id="ARBA00022777"/>
    </source>
</evidence>
<protein>
    <recommendedName>
        <fullName evidence="2">histidine kinase</fullName>
        <ecNumber evidence="2">2.7.13.3</ecNumber>
    </recommendedName>
</protein>
<evidence type="ECO:0000256" key="7">
    <source>
        <dbReference type="SAM" id="Phobius"/>
    </source>
</evidence>
<dbReference type="Gene3D" id="3.40.50.2300">
    <property type="match status" value="1"/>
</dbReference>
<dbReference type="Gene3D" id="1.10.287.130">
    <property type="match status" value="1"/>
</dbReference>
<keyword evidence="3 6" id="KW-0597">Phosphoprotein</keyword>
<evidence type="ECO:0000256" key="6">
    <source>
        <dbReference type="PROSITE-ProRule" id="PRU00169"/>
    </source>
</evidence>
<evidence type="ECO:0000256" key="3">
    <source>
        <dbReference type="ARBA" id="ARBA00022553"/>
    </source>
</evidence>